<gene>
    <name evidence="2" type="ORF">GTK09_23000</name>
</gene>
<sequence>MRPIPMRFRRIAITLAALCGVALSPARAPAAAEQVVTTEYGMALIGLIIGKATFDTVIDGKGFSVKGRMSSAGLGQLVSKTGGTSQVSGRVTARGFAAERYSLDYTSDGKRWSSDVRMRSGRVTGSSVIPKRTRDEKPSYIPVQRAQLASVVDPLSGLMIRTGDAGSVCRRTLPLYDGWSRLDLKLSPKERRTVSLTGYSGEAVVCNVRIDPVSGYDRKSKGLQFLKNQTIELWFAPIARPDVFVPVYVRIPTTIGPLTLQATSVSVK</sequence>
<organism evidence="2 3">
    <name type="scientific">Jiella pacifica</name>
    <dbReference type="NCBI Taxonomy" id="2696469"/>
    <lineage>
        <taxon>Bacteria</taxon>
        <taxon>Pseudomonadati</taxon>
        <taxon>Pseudomonadota</taxon>
        <taxon>Alphaproteobacteria</taxon>
        <taxon>Hyphomicrobiales</taxon>
        <taxon>Aurantimonadaceae</taxon>
        <taxon>Jiella</taxon>
    </lineage>
</organism>
<proteinExistence type="predicted"/>
<feature type="signal peptide" evidence="1">
    <location>
        <begin position="1"/>
        <end position="30"/>
    </location>
</feature>
<dbReference type="Proteomes" id="UP000469011">
    <property type="component" value="Unassembled WGS sequence"/>
</dbReference>
<accession>A0A6N9T9R7</accession>
<evidence type="ECO:0000313" key="3">
    <source>
        <dbReference type="Proteomes" id="UP000469011"/>
    </source>
</evidence>
<reference evidence="2 3" key="1">
    <citation type="submission" date="2020-01" db="EMBL/GenBank/DDBJ databases">
        <title>Jiella pacifica sp. nov.</title>
        <authorList>
            <person name="Xue Z."/>
            <person name="Zhu S."/>
            <person name="Chen J."/>
            <person name="Yang J."/>
        </authorList>
    </citation>
    <scope>NUCLEOTIDE SEQUENCE [LARGE SCALE GENOMIC DNA]</scope>
    <source>
        <strain evidence="2 3">40Bstr34</strain>
    </source>
</reference>
<dbReference type="EMBL" id="JAAAMG010000026">
    <property type="protein sequence ID" value="NDW07292.1"/>
    <property type="molecule type" value="Genomic_DNA"/>
</dbReference>
<protein>
    <submittedName>
        <fullName evidence="2">DUF3108 domain-containing protein</fullName>
    </submittedName>
</protein>
<comment type="caution">
    <text evidence="2">The sequence shown here is derived from an EMBL/GenBank/DDBJ whole genome shotgun (WGS) entry which is preliminary data.</text>
</comment>
<feature type="chain" id="PRO_5026869504" evidence="1">
    <location>
        <begin position="31"/>
        <end position="268"/>
    </location>
</feature>
<name>A0A6N9T9R7_9HYPH</name>
<evidence type="ECO:0000313" key="2">
    <source>
        <dbReference type="EMBL" id="NDW07292.1"/>
    </source>
</evidence>
<dbReference type="InterPro" id="IPR021457">
    <property type="entry name" value="DUF3108"/>
</dbReference>
<dbReference type="AlphaFoldDB" id="A0A6N9T9R7"/>
<dbReference type="Pfam" id="PF11306">
    <property type="entry name" value="DUF3108"/>
    <property type="match status" value="1"/>
</dbReference>
<evidence type="ECO:0000256" key="1">
    <source>
        <dbReference type="SAM" id="SignalP"/>
    </source>
</evidence>
<keyword evidence="3" id="KW-1185">Reference proteome</keyword>
<keyword evidence="1" id="KW-0732">Signal</keyword>